<accession>L5LCK5</accession>
<dbReference type="AlphaFoldDB" id="L5LCK5"/>
<evidence type="ECO:0000313" key="1">
    <source>
        <dbReference type="EMBL" id="ELK23596.1"/>
    </source>
</evidence>
<sequence>MEHSQTLSQVYFLVIPVLQDHCRRQLCECDKAAAYCFARNLNTYKRRYQVYPNWMCRGRDYWCFPPLDI</sequence>
<evidence type="ECO:0000313" key="2">
    <source>
        <dbReference type="Proteomes" id="UP000010556"/>
    </source>
</evidence>
<dbReference type="EMBL" id="KB113365">
    <property type="protein sequence ID" value="ELK23596.1"/>
    <property type="molecule type" value="Genomic_DNA"/>
</dbReference>
<dbReference type="PROSITE" id="PS00119">
    <property type="entry name" value="PA2_ASP"/>
    <property type="match status" value="1"/>
</dbReference>
<dbReference type="InterPro" id="IPR033112">
    <property type="entry name" value="PLA2_Asp_AS"/>
</dbReference>
<dbReference type="Gene3D" id="1.20.90.10">
    <property type="entry name" value="Phospholipase A2 domain"/>
    <property type="match status" value="1"/>
</dbReference>
<dbReference type="Proteomes" id="UP000010556">
    <property type="component" value="Unassembled WGS sequence"/>
</dbReference>
<dbReference type="SUPFAM" id="SSF48619">
    <property type="entry name" value="Phospholipase A2, PLA2"/>
    <property type="match status" value="1"/>
</dbReference>
<reference evidence="2" key="1">
    <citation type="journal article" date="2013" name="Science">
        <title>Comparative analysis of bat genomes provides insight into the evolution of flight and immunity.</title>
        <authorList>
            <person name="Zhang G."/>
            <person name="Cowled C."/>
            <person name="Shi Z."/>
            <person name="Huang Z."/>
            <person name="Bishop-Lilly K.A."/>
            <person name="Fang X."/>
            <person name="Wynne J.W."/>
            <person name="Xiong Z."/>
            <person name="Baker M.L."/>
            <person name="Zhao W."/>
            <person name="Tachedjian M."/>
            <person name="Zhu Y."/>
            <person name="Zhou P."/>
            <person name="Jiang X."/>
            <person name="Ng J."/>
            <person name="Yang L."/>
            <person name="Wu L."/>
            <person name="Xiao J."/>
            <person name="Feng Y."/>
            <person name="Chen Y."/>
            <person name="Sun X."/>
            <person name="Zhang Y."/>
            <person name="Marsh G.A."/>
            <person name="Crameri G."/>
            <person name="Broder C.C."/>
            <person name="Frey K.G."/>
            <person name="Wang L.F."/>
            <person name="Wang J."/>
        </authorList>
    </citation>
    <scope>NUCLEOTIDE SEQUENCE [LARGE SCALE GENOMIC DNA]</scope>
</reference>
<dbReference type="GO" id="GO:0006644">
    <property type="term" value="P:phospholipid metabolic process"/>
    <property type="evidence" value="ECO:0007669"/>
    <property type="project" value="InterPro"/>
</dbReference>
<gene>
    <name evidence="1" type="ORF">MDA_GLEAN10000246</name>
</gene>
<keyword evidence="2" id="KW-1185">Reference proteome</keyword>
<dbReference type="GO" id="GO:0004623">
    <property type="term" value="F:phospholipase A2 activity"/>
    <property type="evidence" value="ECO:0007669"/>
    <property type="project" value="InterPro"/>
</dbReference>
<name>L5LCK5_MYODS</name>
<dbReference type="GO" id="GO:0050482">
    <property type="term" value="P:arachidonate secretion"/>
    <property type="evidence" value="ECO:0007669"/>
    <property type="project" value="InterPro"/>
</dbReference>
<organism evidence="1 2">
    <name type="scientific">Myotis davidii</name>
    <name type="common">David's myotis</name>
    <dbReference type="NCBI Taxonomy" id="225400"/>
    <lineage>
        <taxon>Eukaryota</taxon>
        <taxon>Metazoa</taxon>
        <taxon>Chordata</taxon>
        <taxon>Craniata</taxon>
        <taxon>Vertebrata</taxon>
        <taxon>Euteleostomi</taxon>
        <taxon>Mammalia</taxon>
        <taxon>Eutheria</taxon>
        <taxon>Laurasiatheria</taxon>
        <taxon>Chiroptera</taxon>
        <taxon>Yangochiroptera</taxon>
        <taxon>Vespertilionidae</taxon>
        <taxon>Myotis</taxon>
    </lineage>
</organism>
<protein>
    <submittedName>
        <fullName evidence="1">Phospholipase A2, membrane associated</fullName>
    </submittedName>
</protein>
<dbReference type="eggNOG" id="KOG4087">
    <property type="taxonomic scope" value="Eukaryota"/>
</dbReference>
<dbReference type="InterPro" id="IPR036444">
    <property type="entry name" value="PLipase_A2_dom_sf"/>
</dbReference>
<proteinExistence type="predicted"/>